<dbReference type="EMBL" id="AKWZ02000003">
    <property type="protein sequence ID" value="EPG75368.1"/>
    <property type="molecule type" value="Genomic_DNA"/>
</dbReference>
<comment type="caution">
    <text evidence="1">The sequence shown here is derived from an EMBL/GenBank/DDBJ whole genome shotgun (WGS) entry which is preliminary data.</text>
</comment>
<evidence type="ECO:0008006" key="3">
    <source>
        <dbReference type="Google" id="ProtNLM"/>
    </source>
</evidence>
<evidence type="ECO:0000313" key="2">
    <source>
        <dbReference type="Proteomes" id="UP000014540"/>
    </source>
</evidence>
<proteinExistence type="predicted"/>
<dbReference type="RefSeq" id="WP_016548459.1">
    <property type="nucleotide sequence ID" value="NZ_AKWZ02000003.1"/>
</dbReference>
<evidence type="ECO:0000313" key="1">
    <source>
        <dbReference type="EMBL" id="EPG75368.1"/>
    </source>
</evidence>
<name>S3V1Q8_9LEPT</name>
<dbReference type="NCBIfam" id="NF047433">
    <property type="entry name" value="Lepto_7_Nterm"/>
    <property type="match status" value="1"/>
</dbReference>
<dbReference type="STRING" id="1193011.LEP1GSC058_2147"/>
<dbReference type="AlphaFoldDB" id="S3V1Q8"/>
<protein>
    <recommendedName>
        <fullName evidence="3">DUF5683 domain-containing protein</fullName>
    </recommendedName>
</protein>
<accession>S3V1Q8</accession>
<dbReference type="Proteomes" id="UP000014540">
    <property type="component" value="Unassembled WGS sequence"/>
</dbReference>
<organism evidence="1 2">
    <name type="scientific">Leptospira fainei serovar Hurstbridge str. BUT 6</name>
    <dbReference type="NCBI Taxonomy" id="1193011"/>
    <lineage>
        <taxon>Bacteria</taxon>
        <taxon>Pseudomonadati</taxon>
        <taxon>Spirochaetota</taxon>
        <taxon>Spirochaetia</taxon>
        <taxon>Leptospirales</taxon>
        <taxon>Leptospiraceae</taxon>
        <taxon>Leptospira</taxon>
    </lineage>
</organism>
<reference evidence="1" key="1">
    <citation type="submission" date="2013-04" db="EMBL/GenBank/DDBJ databases">
        <authorList>
            <person name="Harkins D.M."/>
            <person name="Durkin A.S."/>
            <person name="Selengut J.D."/>
            <person name="Sanka R."/>
            <person name="DePew J."/>
            <person name="Purushe J."/>
            <person name="Ahmed A."/>
            <person name="van der Linden H."/>
            <person name="Goris M.G.A."/>
            <person name="Hartskeerl R.A."/>
            <person name="Vinetz J.M."/>
            <person name="Sutton G.G."/>
            <person name="Nelson W.C."/>
            <person name="Fouts D.E."/>
        </authorList>
    </citation>
    <scope>NUCLEOTIDE SEQUENCE [LARGE SCALE GENOMIC DNA]</scope>
    <source>
        <strain evidence="1">BUT 6</strain>
    </source>
</reference>
<gene>
    <name evidence="1" type="ORF">LEP1GSC058_2147</name>
</gene>
<sequence length="290" mass="31892">MFSKVFNTIRLALLTFAVIYSSHLFAVQSILLRNGNTIKGDVITQNEKSIQVRGQDGKIVSVSKRSILKVIYKEVTKDEEKQIRQEEEKKIKEEPQAVKEEPIIITPPTPPPVVPSRNRWSVVWRSALLPGWGHIYAGRKTTGIVYSSLLVSSLGYATVAAKHAQSAKSDYDQSSLTSTLILGNSSIGLGSLYVGGKKSQYQHDVKQYNNALAIVGAVYLIQLVHSYFTGASWEKEDVVLSSDGTPVRNGLQWNAGYDRAALNSNTIGSSSFGSPTGKAFYGEIRYSVLF</sequence>
<keyword evidence="2" id="KW-1185">Reference proteome</keyword>